<evidence type="ECO:0000313" key="2">
    <source>
        <dbReference type="EMBL" id="KAG0469911.1"/>
    </source>
</evidence>
<accession>A0A835QKP6</accession>
<evidence type="ECO:0000313" key="4">
    <source>
        <dbReference type="Proteomes" id="UP000636800"/>
    </source>
</evidence>
<keyword evidence="1" id="KW-0472">Membrane</keyword>
<keyword evidence="1" id="KW-1133">Transmembrane helix</keyword>
<protein>
    <submittedName>
        <fullName evidence="3">Uncharacterized protein</fullName>
    </submittedName>
</protein>
<dbReference type="OrthoDB" id="2020507at2759"/>
<dbReference type="AlphaFoldDB" id="A0A835QKP6"/>
<dbReference type="Proteomes" id="UP000636800">
    <property type="component" value="Unassembled WGS sequence"/>
</dbReference>
<organism evidence="3 5">
    <name type="scientific">Vanilla planifolia</name>
    <name type="common">Vanilla</name>
    <dbReference type="NCBI Taxonomy" id="51239"/>
    <lineage>
        <taxon>Eukaryota</taxon>
        <taxon>Viridiplantae</taxon>
        <taxon>Streptophyta</taxon>
        <taxon>Embryophyta</taxon>
        <taxon>Tracheophyta</taxon>
        <taxon>Spermatophyta</taxon>
        <taxon>Magnoliopsida</taxon>
        <taxon>Liliopsida</taxon>
        <taxon>Asparagales</taxon>
        <taxon>Orchidaceae</taxon>
        <taxon>Vanilloideae</taxon>
        <taxon>Vanilleae</taxon>
        <taxon>Vanilla</taxon>
    </lineage>
</organism>
<dbReference type="EMBL" id="JADCNL010000008">
    <property type="protein sequence ID" value="KAG0469911.1"/>
    <property type="molecule type" value="Genomic_DNA"/>
</dbReference>
<keyword evidence="4" id="KW-1185">Reference proteome</keyword>
<sequence length="218" mass="24168">MILSSSPLHNIREDKTSLIVLKTQPREQGPTPPFGFKSCLGESIRAEDIVRIYQVLDCSPTNWECELGLDRSLRRHHLLRLLLFLVLLLLLSVKRTYKHQFSDQQRSKVGLSIEVVVHATRVAFGLEKRAAIWPSATGKVFRLYSERVLVKGGGGRDCEGGEGTAEGVVNGEPDTDVLGWQRGLVVMLFRLGTAVGHRRMQGLVQGRETSQVAAVAGR</sequence>
<dbReference type="Proteomes" id="UP000639772">
    <property type="component" value="Unassembled WGS sequence"/>
</dbReference>
<evidence type="ECO:0000256" key="1">
    <source>
        <dbReference type="SAM" id="Phobius"/>
    </source>
</evidence>
<feature type="transmembrane region" description="Helical" evidence="1">
    <location>
        <begin position="78"/>
        <end position="97"/>
    </location>
</feature>
<comment type="caution">
    <text evidence="3">The sequence shown here is derived from an EMBL/GenBank/DDBJ whole genome shotgun (WGS) entry which is preliminary data.</text>
</comment>
<name>A0A835QKP6_VANPL</name>
<evidence type="ECO:0000313" key="5">
    <source>
        <dbReference type="Proteomes" id="UP000639772"/>
    </source>
</evidence>
<evidence type="ECO:0000313" key="3">
    <source>
        <dbReference type="EMBL" id="KAG0471449.1"/>
    </source>
</evidence>
<reference evidence="4 5" key="1">
    <citation type="journal article" date="2020" name="Nat. Food">
        <title>A phased Vanilla planifolia genome enables genetic improvement of flavour and production.</title>
        <authorList>
            <person name="Hasing T."/>
            <person name="Tang H."/>
            <person name="Brym M."/>
            <person name="Khazi F."/>
            <person name="Huang T."/>
            <person name="Chambers A.H."/>
        </authorList>
    </citation>
    <scope>NUCLEOTIDE SEQUENCE [LARGE SCALE GENOMIC DNA]</scope>
    <source>
        <tissue evidence="3">Leaf</tissue>
    </source>
</reference>
<dbReference type="EMBL" id="JADCNM010000008">
    <property type="protein sequence ID" value="KAG0471449.1"/>
    <property type="molecule type" value="Genomic_DNA"/>
</dbReference>
<keyword evidence="1" id="KW-0812">Transmembrane</keyword>
<proteinExistence type="predicted"/>
<gene>
    <name evidence="3" type="ORF">HPP92_015995</name>
    <name evidence="2" type="ORF">HPP92_016611</name>
</gene>